<dbReference type="Proteomes" id="UP001498771">
    <property type="component" value="Unassembled WGS sequence"/>
</dbReference>
<protein>
    <submittedName>
        <fullName evidence="2">Uncharacterized protein</fullName>
    </submittedName>
</protein>
<accession>A0ABR1FD00</accession>
<keyword evidence="3" id="KW-1185">Reference proteome</keyword>
<evidence type="ECO:0000256" key="1">
    <source>
        <dbReference type="SAM" id="MobiDB-lite"/>
    </source>
</evidence>
<dbReference type="RefSeq" id="XP_064770675.1">
    <property type="nucleotide sequence ID" value="XM_064911544.1"/>
</dbReference>
<evidence type="ECO:0000313" key="3">
    <source>
        <dbReference type="Proteomes" id="UP001498771"/>
    </source>
</evidence>
<dbReference type="GeneID" id="90037056"/>
<feature type="region of interest" description="Disordered" evidence="1">
    <location>
        <begin position="86"/>
        <end position="124"/>
    </location>
</feature>
<reference evidence="2 3" key="1">
    <citation type="submission" date="2024-03" db="EMBL/GenBank/DDBJ databases">
        <title>Genome-scale model development and genomic sequencing of the oleaginous clade Lipomyces.</title>
        <authorList>
            <consortium name="Lawrence Berkeley National Laboratory"/>
            <person name="Czajka J.J."/>
            <person name="Han Y."/>
            <person name="Kim J."/>
            <person name="Mondo S.J."/>
            <person name="Hofstad B.A."/>
            <person name="Robles A."/>
            <person name="Haridas S."/>
            <person name="Riley R."/>
            <person name="LaButti K."/>
            <person name="Pangilinan J."/>
            <person name="Andreopoulos W."/>
            <person name="Lipzen A."/>
            <person name="Yan J."/>
            <person name="Wang M."/>
            <person name="Ng V."/>
            <person name="Grigoriev I.V."/>
            <person name="Spatafora J.W."/>
            <person name="Magnuson J.K."/>
            <person name="Baker S.E."/>
            <person name="Pomraning K.R."/>
        </authorList>
    </citation>
    <scope>NUCLEOTIDE SEQUENCE [LARGE SCALE GENOMIC DNA]</scope>
    <source>
        <strain evidence="2 3">Phaff 52-87</strain>
    </source>
</reference>
<dbReference type="EMBL" id="JBBJBU010000001">
    <property type="protein sequence ID" value="KAK7207642.1"/>
    <property type="molecule type" value="Genomic_DNA"/>
</dbReference>
<comment type="caution">
    <text evidence="2">The sequence shown here is derived from an EMBL/GenBank/DDBJ whole genome shotgun (WGS) entry which is preliminary data.</text>
</comment>
<organism evidence="2 3">
    <name type="scientific">Myxozyma melibiosi</name>
    <dbReference type="NCBI Taxonomy" id="54550"/>
    <lineage>
        <taxon>Eukaryota</taxon>
        <taxon>Fungi</taxon>
        <taxon>Dikarya</taxon>
        <taxon>Ascomycota</taxon>
        <taxon>Saccharomycotina</taxon>
        <taxon>Lipomycetes</taxon>
        <taxon>Lipomycetales</taxon>
        <taxon>Lipomycetaceae</taxon>
        <taxon>Myxozyma</taxon>
    </lineage>
</organism>
<name>A0ABR1FD00_9ASCO</name>
<gene>
    <name evidence="2" type="ORF">BZA70DRAFT_271837</name>
</gene>
<sequence>ESSVTLYICPYYYCRVYRVVASKTSWMIRRSTTRPPFRWWSNHRSYRIVSPDKEPKRPDRIGKAWIALHTGGLLWVLDSRSDSPEIMNRNKSAGEKQWQAMPKKQKRDGIKKVMTDRKIEERQEEKEASALKWADFRSGGRVFDILGFLNLAESKHTPDA</sequence>
<feature type="non-terminal residue" evidence="2">
    <location>
        <position position="1"/>
    </location>
</feature>
<proteinExistence type="predicted"/>
<evidence type="ECO:0000313" key="2">
    <source>
        <dbReference type="EMBL" id="KAK7207642.1"/>
    </source>
</evidence>
<feature type="compositionally biased region" description="Basic and acidic residues" evidence="1">
    <location>
        <begin position="107"/>
        <end position="124"/>
    </location>
</feature>